<feature type="region of interest" description="Disordered" evidence="1">
    <location>
        <begin position="1"/>
        <end position="34"/>
    </location>
</feature>
<dbReference type="EMBL" id="SMKE01000054">
    <property type="protein sequence ID" value="TDC01353.1"/>
    <property type="molecule type" value="Genomic_DNA"/>
</dbReference>
<proteinExistence type="predicted"/>
<gene>
    <name evidence="2" type="ORF">E1091_03035</name>
</gene>
<organism evidence="2 3">
    <name type="scientific">Micromonospora fluostatini</name>
    <dbReference type="NCBI Taxonomy" id="1629071"/>
    <lineage>
        <taxon>Bacteria</taxon>
        <taxon>Bacillati</taxon>
        <taxon>Actinomycetota</taxon>
        <taxon>Actinomycetes</taxon>
        <taxon>Micromonosporales</taxon>
        <taxon>Micromonosporaceae</taxon>
        <taxon>Micromonospora</taxon>
    </lineage>
</organism>
<evidence type="ECO:0000313" key="2">
    <source>
        <dbReference type="EMBL" id="TDC01353.1"/>
    </source>
</evidence>
<evidence type="ECO:0000313" key="3">
    <source>
        <dbReference type="Proteomes" id="UP000295626"/>
    </source>
</evidence>
<dbReference type="Proteomes" id="UP000295626">
    <property type="component" value="Unassembled WGS sequence"/>
</dbReference>
<accession>A0ABY2DKP8</accession>
<name>A0ABY2DKP8_9ACTN</name>
<reference evidence="2 3" key="1">
    <citation type="submission" date="2019-02" db="EMBL/GenBank/DDBJ databases">
        <title>Draft genome sequences of novel Actinobacteria.</title>
        <authorList>
            <person name="Sahin N."/>
            <person name="Ay H."/>
            <person name="Saygin H."/>
        </authorList>
    </citation>
    <scope>NUCLEOTIDE SEQUENCE [LARGE SCALE GENOMIC DNA]</scope>
    <source>
        <strain evidence="2 3">JCM 30529</strain>
    </source>
</reference>
<keyword evidence="3" id="KW-1185">Reference proteome</keyword>
<sequence>MPRCGPQAGPEDHHDHRSAGQRTPLRAVRQAEQVRDRRVEVGVVARAVEQSPDRAIAADQDLDHRRIVGIGYACHLTRPFTRTRAAPAATPVRY</sequence>
<protein>
    <submittedName>
        <fullName evidence="2">Uncharacterized protein</fullName>
    </submittedName>
</protein>
<comment type="caution">
    <text evidence="2">The sequence shown here is derived from an EMBL/GenBank/DDBJ whole genome shotgun (WGS) entry which is preliminary data.</text>
</comment>
<evidence type="ECO:0000256" key="1">
    <source>
        <dbReference type="SAM" id="MobiDB-lite"/>
    </source>
</evidence>